<dbReference type="STRING" id="22663.A0A2I0KZ99"/>
<dbReference type="GO" id="GO:0003677">
    <property type="term" value="F:DNA binding"/>
    <property type="evidence" value="ECO:0007669"/>
    <property type="project" value="InterPro"/>
</dbReference>
<comment type="caution">
    <text evidence="1">The sequence shown here is derived from an EMBL/GenBank/DDBJ whole genome shotgun (WGS) entry which is preliminary data.</text>
</comment>
<name>A0A2I0KZ99_PUNGR</name>
<proteinExistence type="predicted"/>
<dbReference type="InterPro" id="IPR036879">
    <property type="entry name" value="TF_MADSbox_sf"/>
</dbReference>
<keyword evidence="2" id="KW-1185">Reference proteome</keyword>
<accession>A0A2I0KZ99</accession>
<dbReference type="EMBL" id="PGOL01000265">
    <property type="protein sequence ID" value="PKI73660.1"/>
    <property type="molecule type" value="Genomic_DNA"/>
</dbReference>
<dbReference type="AlphaFoldDB" id="A0A2I0KZ99"/>
<evidence type="ECO:0008006" key="3">
    <source>
        <dbReference type="Google" id="ProtNLM"/>
    </source>
</evidence>
<sequence>MQKNNSFKTFQAKGCKLSGAQIGIVVFSSTGKPFSFGQPTMDAQILEAWRRERIWELSQTLDETLTQLTEEKKHKKSLAQLIKETEAGKASQGEVGWWEAKIDELSPPQLKQVSKSIEQFCGDLKNHMNQRNDGNQNNNYNSNVVGNHDNQNNNYNSNVKNPFFALALPSFAALPPLLCFSESATTETLQNPRLLCPPSPFSPFSGGVKQIPSLFLCLSSLIAATSGGTVASSSAPAPLE</sequence>
<protein>
    <recommendedName>
        <fullName evidence="3">MADS-box domain-containing protein</fullName>
    </recommendedName>
</protein>
<dbReference type="Gene3D" id="3.40.1810.10">
    <property type="entry name" value="Transcription factor, MADS-box"/>
    <property type="match status" value="1"/>
</dbReference>
<organism evidence="1 2">
    <name type="scientific">Punica granatum</name>
    <name type="common">Pomegranate</name>
    <dbReference type="NCBI Taxonomy" id="22663"/>
    <lineage>
        <taxon>Eukaryota</taxon>
        <taxon>Viridiplantae</taxon>
        <taxon>Streptophyta</taxon>
        <taxon>Embryophyta</taxon>
        <taxon>Tracheophyta</taxon>
        <taxon>Spermatophyta</taxon>
        <taxon>Magnoliopsida</taxon>
        <taxon>eudicotyledons</taxon>
        <taxon>Gunneridae</taxon>
        <taxon>Pentapetalae</taxon>
        <taxon>rosids</taxon>
        <taxon>malvids</taxon>
        <taxon>Myrtales</taxon>
        <taxon>Lythraceae</taxon>
        <taxon>Punica</taxon>
    </lineage>
</organism>
<evidence type="ECO:0000313" key="1">
    <source>
        <dbReference type="EMBL" id="PKI73660.1"/>
    </source>
</evidence>
<reference evidence="1 2" key="1">
    <citation type="submission" date="2017-11" db="EMBL/GenBank/DDBJ databases">
        <title>De-novo sequencing of pomegranate (Punica granatum L.) genome.</title>
        <authorList>
            <person name="Akparov Z."/>
            <person name="Amiraslanov A."/>
            <person name="Hajiyeva S."/>
            <person name="Abbasov M."/>
            <person name="Kaur K."/>
            <person name="Hamwieh A."/>
            <person name="Solovyev V."/>
            <person name="Salamov A."/>
            <person name="Braich B."/>
            <person name="Kosarev P."/>
            <person name="Mahmoud A."/>
            <person name="Hajiyev E."/>
            <person name="Babayeva S."/>
            <person name="Izzatullayeva V."/>
            <person name="Mammadov A."/>
            <person name="Mammadov A."/>
            <person name="Sharifova S."/>
            <person name="Ojaghi J."/>
            <person name="Eynullazada K."/>
            <person name="Bayramov B."/>
            <person name="Abdulazimova A."/>
            <person name="Shahmuradov I."/>
        </authorList>
    </citation>
    <scope>NUCLEOTIDE SEQUENCE [LARGE SCALE GENOMIC DNA]</scope>
    <source>
        <strain evidence="2">cv. AG2017</strain>
        <tissue evidence="1">Leaf</tissue>
    </source>
</reference>
<dbReference type="GO" id="GO:0046983">
    <property type="term" value="F:protein dimerization activity"/>
    <property type="evidence" value="ECO:0007669"/>
    <property type="project" value="InterPro"/>
</dbReference>
<gene>
    <name evidence="1" type="ORF">CRG98_005901</name>
</gene>
<dbReference type="Proteomes" id="UP000233551">
    <property type="component" value="Unassembled WGS sequence"/>
</dbReference>
<evidence type="ECO:0000313" key="2">
    <source>
        <dbReference type="Proteomes" id="UP000233551"/>
    </source>
</evidence>